<accession>A0A4U6QFY1</accession>
<proteinExistence type="predicted"/>
<evidence type="ECO:0000313" key="4">
    <source>
        <dbReference type="Proteomes" id="UP000306985"/>
    </source>
</evidence>
<dbReference type="OrthoDB" id="9795199at2"/>
<gene>
    <name evidence="3" type="ORF">FDO65_15695</name>
</gene>
<name>A0A4U6QFY1_9ACTN</name>
<keyword evidence="4" id="KW-1185">Reference proteome</keyword>
<dbReference type="GO" id="GO:0016747">
    <property type="term" value="F:acyltransferase activity, transferring groups other than amino-acyl groups"/>
    <property type="evidence" value="ECO:0007669"/>
    <property type="project" value="InterPro"/>
</dbReference>
<dbReference type="Gene3D" id="3.40.630.30">
    <property type="match status" value="1"/>
</dbReference>
<dbReference type="AlphaFoldDB" id="A0A4U6QFY1"/>
<dbReference type="PANTHER" id="PTHR43610">
    <property type="entry name" value="BLL6696 PROTEIN"/>
    <property type="match status" value="1"/>
</dbReference>
<dbReference type="InterPro" id="IPR000182">
    <property type="entry name" value="GNAT_dom"/>
</dbReference>
<organism evidence="3 4">
    <name type="scientific">Nakamurella flava</name>
    <dbReference type="NCBI Taxonomy" id="2576308"/>
    <lineage>
        <taxon>Bacteria</taxon>
        <taxon>Bacillati</taxon>
        <taxon>Actinomycetota</taxon>
        <taxon>Actinomycetes</taxon>
        <taxon>Nakamurellales</taxon>
        <taxon>Nakamurellaceae</taxon>
        <taxon>Nakamurella</taxon>
    </lineage>
</organism>
<dbReference type="Proteomes" id="UP000306985">
    <property type="component" value="Unassembled WGS sequence"/>
</dbReference>
<evidence type="ECO:0000313" key="3">
    <source>
        <dbReference type="EMBL" id="TKV58926.1"/>
    </source>
</evidence>
<keyword evidence="3" id="KW-0808">Transferase</keyword>
<evidence type="ECO:0000256" key="1">
    <source>
        <dbReference type="SAM" id="MobiDB-lite"/>
    </source>
</evidence>
<dbReference type="InterPro" id="IPR016181">
    <property type="entry name" value="Acyl_CoA_acyltransferase"/>
</dbReference>
<protein>
    <submittedName>
        <fullName evidence="3">GNAT family N-acetyltransferase</fullName>
    </submittedName>
</protein>
<dbReference type="PROSITE" id="PS51186">
    <property type="entry name" value="GNAT"/>
    <property type="match status" value="1"/>
</dbReference>
<dbReference type="SUPFAM" id="SSF55729">
    <property type="entry name" value="Acyl-CoA N-acyltransferases (Nat)"/>
    <property type="match status" value="1"/>
</dbReference>
<feature type="region of interest" description="Disordered" evidence="1">
    <location>
        <begin position="1"/>
        <end position="23"/>
    </location>
</feature>
<dbReference type="PANTHER" id="PTHR43610:SF1">
    <property type="entry name" value="N-ACETYLTRANSFERASE DOMAIN-CONTAINING PROTEIN"/>
    <property type="match status" value="1"/>
</dbReference>
<comment type="caution">
    <text evidence="3">The sequence shown here is derived from an EMBL/GenBank/DDBJ whole genome shotgun (WGS) entry which is preliminary data.</text>
</comment>
<dbReference type="Pfam" id="PF13302">
    <property type="entry name" value="Acetyltransf_3"/>
    <property type="match status" value="1"/>
</dbReference>
<evidence type="ECO:0000259" key="2">
    <source>
        <dbReference type="PROSITE" id="PS51186"/>
    </source>
</evidence>
<dbReference type="EMBL" id="SZZH01000003">
    <property type="protein sequence ID" value="TKV58926.1"/>
    <property type="molecule type" value="Genomic_DNA"/>
</dbReference>
<dbReference type="RefSeq" id="WP_137450587.1">
    <property type="nucleotide sequence ID" value="NZ_SZZH01000003.1"/>
</dbReference>
<sequence length="221" mass="24551">MFGRRPGPGSRDEYAATPPLSGAGVRLEPLTVGHRDQLAEAVRDGELWHTWYTRIPPPEGMAAEIDRRLALQRAGSMAPWVVVATDPTTADRVVGMTTFMNVDPDNRRLEIGSTWLRRSAQGTGVNAEAKLLLLTRAFEELDCVAVEFRTHWHNHRSRAAIARLGAKQDGVLRNHQFWPPAGPDGAPTDPPVLRDTVVFSIIDADWPTVRLGLQERIIGRR</sequence>
<feature type="domain" description="N-acetyltransferase" evidence="2">
    <location>
        <begin position="25"/>
        <end position="189"/>
    </location>
</feature>
<reference evidence="3 4" key="1">
    <citation type="submission" date="2019-05" db="EMBL/GenBank/DDBJ databases">
        <title>Nakamurella sp. N5BH11, whole genome shotgun sequence.</title>
        <authorList>
            <person name="Tuo L."/>
        </authorList>
    </citation>
    <scope>NUCLEOTIDE SEQUENCE [LARGE SCALE GENOMIC DNA]</scope>
    <source>
        <strain evidence="3 4">N5BH11</strain>
    </source>
</reference>